<dbReference type="SUPFAM" id="SSF52172">
    <property type="entry name" value="CheY-like"/>
    <property type="match status" value="1"/>
</dbReference>
<feature type="domain" description="Response regulatory" evidence="3">
    <location>
        <begin position="2"/>
        <end position="115"/>
    </location>
</feature>
<dbReference type="PROSITE" id="PS50110">
    <property type="entry name" value="RESPONSE_REGULATORY"/>
    <property type="match status" value="1"/>
</dbReference>
<dbReference type="Pfam" id="PF04397">
    <property type="entry name" value="LytTR"/>
    <property type="match status" value="1"/>
</dbReference>
<organism evidence="4 5">
    <name type="scientific">Mucilaginibacter frigoritolerans</name>
    <dbReference type="NCBI Taxonomy" id="652788"/>
    <lineage>
        <taxon>Bacteria</taxon>
        <taxon>Pseudomonadati</taxon>
        <taxon>Bacteroidota</taxon>
        <taxon>Sphingobacteriia</taxon>
        <taxon>Sphingobacteriales</taxon>
        <taxon>Sphingobacteriaceae</taxon>
        <taxon>Mucilaginibacter</taxon>
    </lineage>
</organism>
<dbReference type="PANTHER" id="PTHR48111:SF69">
    <property type="entry name" value="RESPONSE REGULATOR RECEIVER"/>
    <property type="match status" value="1"/>
</dbReference>
<protein>
    <submittedName>
        <fullName evidence="4">LytTR family two component transcriptional regulator</fullName>
    </submittedName>
</protein>
<dbReference type="GO" id="GO:0000156">
    <property type="term" value="F:phosphorelay response regulator activity"/>
    <property type="evidence" value="ECO:0007669"/>
    <property type="project" value="TreeGrafter"/>
</dbReference>
<dbReference type="Pfam" id="PF00072">
    <property type="entry name" value="Response_reg"/>
    <property type="match status" value="1"/>
</dbReference>
<evidence type="ECO:0000313" key="4">
    <source>
        <dbReference type="EMBL" id="TWI95096.1"/>
    </source>
</evidence>
<dbReference type="RefSeq" id="WP_144916262.1">
    <property type="nucleotide sequence ID" value="NZ_VLLI01000017.1"/>
</dbReference>
<reference evidence="4 5" key="1">
    <citation type="submission" date="2019-07" db="EMBL/GenBank/DDBJ databases">
        <title>Genomic Encyclopedia of Archaeal and Bacterial Type Strains, Phase II (KMG-II): from individual species to whole genera.</title>
        <authorList>
            <person name="Goeker M."/>
        </authorList>
    </citation>
    <scope>NUCLEOTIDE SEQUENCE [LARGE SCALE GENOMIC DNA]</scope>
    <source>
        <strain evidence="4 5">ATCC BAA-1854</strain>
    </source>
</reference>
<dbReference type="InterPro" id="IPR001789">
    <property type="entry name" value="Sig_transdc_resp-reg_receiver"/>
</dbReference>
<dbReference type="PANTHER" id="PTHR48111">
    <property type="entry name" value="REGULATOR OF RPOS"/>
    <property type="match status" value="1"/>
</dbReference>
<gene>
    <name evidence="4" type="ORF">JN11_04525</name>
</gene>
<comment type="caution">
    <text evidence="4">The sequence shown here is derived from an EMBL/GenBank/DDBJ whole genome shotgun (WGS) entry which is preliminary data.</text>
</comment>
<evidence type="ECO:0000259" key="3">
    <source>
        <dbReference type="PROSITE" id="PS50110"/>
    </source>
</evidence>
<dbReference type="AlphaFoldDB" id="A0A562TPP5"/>
<dbReference type="EMBL" id="VLLI01000017">
    <property type="protein sequence ID" value="TWI95096.1"/>
    <property type="molecule type" value="Genomic_DNA"/>
</dbReference>
<evidence type="ECO:0000313" key="5">
    <source>
        <dbReference type="Proteomes" id="UP000317010"/>
    </source>
</evidence>
<evidence type="ECO:0000256" key="1">
    <source>
        <dbReference type="ARBA" id="ARBA00023125"/>
    </source>
</evidence>
<feature type="modified residue" description="4-aspartylphosphate" evidence="2">
    <location>
        <position position="55"/>
    </location>
</feature>
<dbReference type="SMART" id="SM00850">
    <property type="entry name" value="LytTR"/>
    <property type="match status" value="1"/>
</dbReference>
<evidence type="ECO:0000256" key="2">
    <source>
        <dbReference type="PROSITE-ProRule" id="PRU00169"/>
    </source>
</evidence>
<dbReference type="InterPro" id="IPR007492">
    <property type="entry name" value="LytTR_DNA-bd_dom"/>
</dbReference>
<dbReference type="GO" id="GO:0032993">
    <property type="term" value="C:protein-DNA complex"/>
    <property type="evidence" value="ECO:0007669"/>
    <property type="project" value="TreeGrafter"/>
</dbReference>
<keyword evidence="1" id="KW-0238">DNA-binding</keyword>
<dbReference type="Gene3D" id="2.40.50.1020">
    <property type="entry name" value="LytTr DNA-binding domain"/>
    <property type="match status" value="1"/>
</dbReference>
<dbReference type="GO" id="GO:0006355">
    <property type="term" value="P:regulation of DNA-templated transcription"/>
    <property type="evidence" value="ECO:0007669"/>
    <property type="project" value="TreeGrafter"/>
</dbReference>
<dbReference type="SMART" id="SM00448">
    <property type="entry name" value="REC"/>
    <property type="match status" value="1"/>
</dbReference>
<keyword evidence="2" id="KW-0597">Phosphoprotein</keyword>
<dbReference type="Gene3D" id="3.40.50.2300">
    <property type="match status" value="1"/>
</dbReference>
<dbReference type="OrthoDB" id="9787344at2"/>
<dbReference type="GO" id="GO:0005829">
    <property type="term" value="C:cytosol"/>
    <property type="evidence" value="ECO:0007669"/>
    <property type="project" value="TreeGrafter"/>
</dbReference>
<sequence>MNIVIIEDEMVVADDLEMNIRKLIDEPIDIVQLRSVKEGIAYFKKNDAPDLIFSDIQLGDGLSFEIFVAEPISAPVIFCTAYDEYALDAFKANGIDYILKPFTRQTLDLALQKYKQLKKVFSIDKAPQFDELMQMLTARNTPATASVLVYHQDKIIPVNLDDIAVCYLSNEITHLLTFSGKTFYPNKNLDELERLCGNSFFRANRQYLVCRKTIIDVSSFFSRKLSLNLNVQLPEKVIVSKGKAPQFLNWLAKGSG</sequence>
<name>A0A562TPP5_9SPHI</name>
<dbReference type="GO" id="GO:0000976">
    <property type="term" value="F:transcription cis-regulatory region binding"/>
    <property type="evidence" value="ECO:0007669"/>
    <property type="project" value="TreeGrafter"/>
</dbReference>
<dbReference type="InterPro" id="IPR011006">
    <property type="entry name" value="CheY-like_superfamily"/>
</dbReference>
<proteinExistence type="predicted"/>
<dbReference type="Proteomes" id="UP000317010">
    <property type="component" value="Unassembled WGS sequence"/>
</dbReference>
<keyword evidence="5" id="KW-1185">Reference proteome</keyword>
<dbReference type="InterPro" id="IPR039420">
    <property type="entry name" value="WalR-like"/>
</dbReference>
<accession>A0A562TPP5</accession>